<dbReference type="CDD" id="cd00009">
    <property type="entry name" value="AAA"/>
    <property type="match status" value="1"/>
</dbReference>
<feature type="region of interest" description="Disordered" evidence="4">
    <location>
        <begin position="2263"/>
        <end position="2296"/>
    </location>
</feature>
<proteinExistence type="predicted"/>
<feature type="region of interest" description="Disordered" evidence="4">
    <location>
        <begin position="1099"/>
        <end position="1127"/>
    </location>
</feature>
<keyword evidence="7" id="KW-1185">Reference proteome</keyword>
<dbReference type="SMART" id="SM00382">
    <property type="entry name" value="AAA"/>
    <property type="match status" value="4"/>
</dbReference>
<evidence type="ECO:0000256" key="2">
    <source>
        <dbReference type="ARBA" id="ARBA00022840"/>
    </source>
</evidence>
<sequence>MKAAPAGAADGSSSGTAAGPGEGFVLQHQLQPFAAAFVAGDWLLLDELNLAPDDVLQCIEQALDTGVITLHNPSSASQPIITLQQAPGFRLFATQNPNAGFFKGRREALSAALVNRFAAVMFQQLPAAEWEQVVAAQLAAGGLARQQACGVARVLVAFHGAVQEKISSSSFPEVTAYAEVSIRELIKWTKHILLGQQHAPDSSAAATAGADSPDQTAVSTAAVSEQLLSDTAWAVYAARFRTAAARAVVAQLLTEKGWPAPPLSSTLGNASDSMDFDVSIKDGSRTLQQPDPAKPFVLTSRILRAWQVAGRALMAAEPLLVVGRDGSGKSECLRALSWLLGEQLQQFNLTPETEPSALVGQFVPHDSAAPTSTSSSSSPQDPIVWVDGAVTAAFRAGGWLCLDGLGEAEASVLERLNPLLESPPIWTVTEQGCTDQLPRLPSFRFLATMTPPSKQGRADIGVLSAELSPALYNRLSIVVLDDPLEGSDEEFAQELQQLAQAMCVDAATDAAGTAVAVAAACRHVRCWVQQRSSSGNVPALTLRAYVRLLDSCYAMQMRYQLPMPEALLAAFDLCLAGQLVRAGQAAVAGLRAELQKVLQVPGPALSGLDHLQGLAEAMSCEHVLTGSRCATAQAVAAAIACNMPVLLEGPAAVGKTSLVSAIARFMPQQQVLERVNNTESTDLQDYIGSYLPAGDGTFTFNEGPLLRCARLGHWLLLDELNLADPAVLSALCPLLEGASMLAVPGTSLVVPVHPGLRIFATQNSAAYANRHALPLSIRSRFLEVQVKDFTEPELCEVISKRQLPAKISPILPAATSASSATGGQYTKQQGAAAKPLAQLAAALGSISSSQLGITLRELMKILRRHVVLGLPLPDAAVSLLAPRVAHGSAAAQQLQQQLQALGGDFASAVLPQLSDYRLTSLGAGRGVRLAAGPTCYIDVLGADLARIKQHGPLPAALTAGLVQVAFAVAAAEPVMLLGPTCFKSKLVALWAELMGLTEDVVRVHLSPETEGCDLIGQITPYTLAEVLQLLDAFMSDADLAEAEDAAAQFAPSLGVRQRQQQQQVEPDDAADTFATLWDSEADAAGGGWQVPAAAGSSALWGSAAGDDSGSLEDEPWEQLSQGSEDGMSDGADAFELLFGQSGNDGSDRDAASAGGMDSMADTAAAHQMLHKIKSLWQRLSSPALRTADPLFIFRDGPVTRAAKAGSLLLLEDFDGPSQAVTERLNSLLEPEPSFAASEDITLGPGGADVVLPPSFQVFATVHQASGTQRINISPATRSRFTTITLTPYTQDDIQALLQQQLTAQLCVPGGGGLERGASPREVQGLLDLLLTLVDVTEQQLQATPNARQLLRCVQYIAAATAEPSLAMRLLVGFRWLVLDSLQPDPAQQQELAPRVLEQFSSNSSSGKGSLDELQQLLDAAFQPPDDALLQQPGALLRALPSGHVQLAFTGVAALAAPAAADEAAAAQPQLLAHRLQLSPTPSLVSNMARILAASTVQGPLLLEGPPGIGKTAVVQQVACLLGFACERINFSANTTQEQLLGSFIPKVVGGQRVFAWQDGVLVRAVRQGKWLLLDEINLAPPEVLATVAPLFDRDTKHFILPNSDSPPLDISSTRIFATMNPASVGGGRSRLPRSVRNLFTAVQLQKPSAKEIKSITLDLFAECLNSGLLDQQHAACLLNFHTAAVTAAERRDLGRAGAAAEFNLRDLIKVRDIIWANMKDELHHIQLEAAAAAAAAASAGGSATGSSSGGDNSGLGWVKPDVGGALGFGNSAPAAGCRTASSTDLRLQVLCKVLFSVYGSRFPASDDQEQVQQLIAEHMEVQERELVQSWDTSIECSVPATLRVGAVFLSKGNCLPLDQQQPMAHTPGMLRMLERVAAASQSGRVVLLEGETCSGKTQLVVELARLAQRQLVVINLTAETETQLMQLQEQLSNKQSSHGISFVWVESLLVTAMREGHWVLLDNFNTAPPEVMERLNSLFEDSPSLHLYEHSDGEVLSRAAETIHPNFRLFGTCNPGRISAHKVSSALLNRVIRICLLPLDAGLTLDNADEHDLMHILAHRFTGVHGGLELASLCVRFHARVAAAVAAGQVKLLGGYPLTARSMLFAAQGALQYMQASGCSPVAAAVKALLTTYLPGIAIRDQQLLLLRAAADTLTSPDLGSKLSYEQPAAGAAGTDTWQQQAAGLSSKLAQLEDMVAAACWALVPTVPGVAIAAEYAKQGPGITAALVDRLAALSCQATLANGLAAALEGADKALSQAAQGASFGGSSADASHRQRTGSRIKKKQKAKRKQQKRQQKQELKALHSNAAIASLQQAAEAVDVLADGEDACQLLRWLSHTQCTAHSSLAEALLADCKAAGAASAAGGSQPLPLHVAQSGQFGRCLQGAGAASLSPALASCWADLLLGLPVAAAASITAVQVLQLDDLRDTLCSLHEAACSSLDGTAAGAPRLQVLLVVDGSSADAAACPAALAQELEQHVRQLHDRHLRVTSLAAGQRMLAQLQQLSKQAPHALELRRLTKAIKDQMGCADTYKQYTQLVSAICQVLAEVRHMSGSQQLATISLHTISQLEMQLNGLRSKLRSHIVELQASNPLYRQIPDIDKLEERLEELQRQRQRAEAELSHQFKPSRAQEQQLAEAVAKADGSQALDLTSHRQVQAAVQQLQEDCDRLKGLADEFQAGDPFAGGLAWLADTLAVALSSTGSCIDEWQQHQALATKMQLHATGRAFLPASYLGLRFVDVLLAMKQSLFVSMPAAATTSTGTAAAAVVSAQQEPGSPLQLLEQSVAAQCLNGADAAAVQGLLRAFTALMQLDVSASPETGLVASSGASELLDGFKLALSSCTEQMEQGRPKLQPCCRMLCGRGELLQKEVLKAEVTLVDQAFAYQLPAVLKLLEARGPAEAAGQLEPGSTAVLAWIAEHQHQEDWAYSQVSAVVCGELQQVLSGIKPEGFLQREAEVAAVLKKWQQGCDELVEARRLDRRGLMEKLLHQKAGELEAWRRMHEQGLLAKEEFDTQLRATESQLESCFELCCHLATAQQAAGKSTWSCGLTELFVVTGDATPANPLHGNPVLQRIRQQCERGPRQVRLRSDFVWHYLSSADRQQFKGFSYARLELPPAAGSFMVQGSAQQAVNLTGGRFDYTIQIADPDNCQMTAWFFGDPKDSTQNSSFLRRAVGAVADAAGAVVDAMLQRPADFSKCVPMGKPVTFDVAAVKYRSSITFGSGSRLQHRALYPLHPLLTMDLGCDIKQPITGVAGPGMHEALQQDAPRQLQQLAAQLDAVLVASYKALGLALCILAATAGSLSELQAAEKRFNQGSKALHKLARSLLRSDANAAAAQHVKYLEGSVAVDFGAQLTGAEPQERHLRIINAASKPLQLQLLDETTTSSSSSSSSSNGSSSEAAAAELAQVIQVPKRQLLISPGRASELVIVAGTSSAAGKATAQFLLAVPAGGDCAPVAVAVQAEYQQLSVAVDTAAIDFGVVPCYKPAVRHVLRVSNNTGVAVRLKSRVQVPHGMKSTFALEPAAVVLQPYEASRPLQLQMQPCSSGSESIRDVKLLIAAGGAGCVHEVPISAEVRQPVWSLRLPGGQQVAQRSEVPVVPLQPGQSEQLDFQLHNEGDTVLHYELSAGRFGSHQGSVAVGTTASIPVTCAADQCPPGSYTEPCVMVVQGTPQPLHFALGITHGKPELKVHQVPVMFTINAPDDALPQSIKKFQQRYCGPDGSFRGVVRDQPS</sequence>
<dbReference type="SUPFAM" id="SSF52540">
    <property type="entry name" value="P-loop containing nucleoside triphosphate hydrolases"/>
    <property type="match status" value="6"/>
</dbReference>
<feature type="domain" description="AAA+ ATPase" evidence="5">
    <location>
        <begin position="1496"/>
        <end position="1648"/>
    </location>
</feature>
<reference evidence="6 7" key="1">
    <citation type="submission" date="2023-05" db="EMBL/GenBank/DDBJ databases">
        <title>A 100% complete, gapless, phased diploid assembly of the Scenedesmus obliquus UTEX 3031 genome.</title>
        <authorList>
            <person name="Biondi T.C."/>
            <person name="Hanschen E.R."/>
            <person name="Kwon T."/>
            <person name="Eng W."/>
            <person name="Kruse C.P.S."/>
            <person name="Koehler S.I."/>
            <person name="Kunde Y."/>
            <person name="Gleasner C.D."/>
            <person name="You Mak K.T."/>
            <person name="Polle J."/>
            <person name="Hovde B.T."/>
            <person name="Starkenburg S.R."/>
        </authorList>
    </citation>
    <scope>NUCLEOTIDE SEQUENCE [LARGE SCALE GENOMIC DNA]</scope>
    <source>
        <strain evidence="6 7">DOE0152z</strain>
    </source>
</reference>
<evidence type="ECO:0000259" key="5">
    <source>
        <dbReference type="SMART" id="SM00382"/>
    </source>
</evidence>
<feature type="domain" description="AAA+ ATPase" evidence="5">
    <location>
        <begin position="315"/>
        <end position="481"/>
    </location>
</feature>
<dbReference type="Proteomes" id="UP001244341">
    <property type="component" value="Chromosome 2b"/>
</dbReference>
<dbReference type="InterPro" id="IPR003593">
    <property type="entry name" value="AAA+_ATPase"/>
</dbReference>
<dbReference type="PANTHER" id="PTHR48103">
    <property type="entry name" value="MIDASIN-RELATED"/>
    <property type="match status" value="1"/>
</dbReference>
<name>A0ABY8TQ60_TETOB</name>
<dbReference type="PANTHER" id="PTHR48103:SF2">
    <property type="entry name" value="MIDASIN"/>
    <property type="match status" value="1"/>
</dbReference>
<evidence type="ECO:0000256" key="3">
    <source>
        <dbReference type="SAM" id="Coils"/>
    </source>
</evidence>
<dbReference type="Gene3D" id="3.40.50.300">
    <property type="entry name" value="P-loop containing nucleotide triphosphate hydrolases"/>
    <property type="match status" value="6"/>
</dbReference>
<feature type="coiled-coil region" evidence="3">
    <location>
        <begin position="2652"/>
        <end position="2679"/>
    </location>
</feature>
<keyword evidence="2" id="KW-0067">ATP-binding</keyword>
<feature type="compositionally biased region" description="Low complexity" evidence="4">
    <location>
        <begin position="1099"/>
        <end position="1108"/>
    </location>
</feature>
<dbReference type="InterPro" id="IPR040848">
    <property type="entry name" value="AAA_lid_7"/>
</dbReference>
<gene>
    <name evidence="6" type="ORF">OEZ85_010130</name>
</gene>
<feature type="compositionally biased region" description="Basic residues" evidence="4">
    <location>
        <begin position="2274"/>
        <end position="2295"/>
    </location>
</feature>
<dbReference type="InterPro" id="IPR027417">
    <property type="entry name" value="P-loop_NTPase"/>
</dbReference>
<feature type="domain" description="AAA+ ATPase" evidence="5">
    <location>
        <begin position="1882"/>
        <end position="2039"/>
    </location>
</feature>
<dbReference type="InterPro" id="IPR011704">
    <property type="entry name" value="ATPase_dyneun-rel_AAA"/>
</dbReference>
<protein>
    <recommendedName>
        <fullName evidence="5">AAA+ ATPase domain-containing protein</fullName>
    </recommendedName>
</protein>
<organism evidence="6 7">
    <name type="scientific">Tetradesmus obliquus</name>
    <name type="common">Green alga</name>
    <name type="synonym">Acutodesmus obliquus</name>
    <dbReference type="NCBI Taxonomy" id="3088"/>
    <lineage>
        <taxon>Eukaryota</taxon>
        <taxon>Viridiplantae</taxon>
        <taxon>Chlorophyta</taxon>
        <taxon>core chlorophytes</taxon>
        <taxon>Chlorophyceae</taxon>
        <taxon>CS clade</taxon>
        <taxon>Sphaeropleales</taxon>
        <taxon>Scenedesmaceae</taxon>
        <taxon>Tetradesmus</taxon>
    </lineage>
</organism>
<keyword evidence="1" id="KW-0547">Nucleotide-binding</keyword>
<evidence type="ECO:0000256" key="4">
    <source>
        <dbReference type="SAM" id="MobiDB-lite"/>
    </source>
</evidence>
<accession>A0ABY8TQ60</accession>
<feature type="domain" description="AAA+ ATPase" evidence="5">
    <location>
        <begin position="641"/>
        <end position="790"/>
    </location>
</feature>
<dbReference type="EMBL" id="CP126209">
    <property type="protein sequence ID" value="WIA09916.1"/>
    <property type="molecule type" value="Genomic_DNA"/>
</dbReference>
<evidence type="ECO:0000313" key="6">
    <source>
        <dbReference type="EMBL" id="WIA09916.1"/>
    </source>
</evidence>
<evidence type="ECO:0000256" key="1">
    <source>
        <dbReference type="ARBA" id="ARBA00022741"/>
    </source>
</evidence>
<dbReference type="Pfam" id="PF17867">
    <property type="entry name" value="AAA_lid_7"/>
    <property type="match status" value="1"/>
</dbReference>
<feature type="coiled-coil region" evidence="3">
    <location>
        <begin position="2565"/>
        <end position="2619"/>
    </location>
</feature>
<keyword evidence="3" id="KW-0175">Coiled coil</keyword>
<evidence type="ECO:0000313" key="7">
    <source>
        <dbReference type="Proteomes" id="UP001244341"/>
    </source>
</evidence>
<dbReference type="Pfam" id="PF07728">
    <property type="entry name" value="AAA_5"/>
    <property type="match status" value="5"/>
</dbReference>